<dbReference type="EMBL" id="FNZX01000005">
    <property type="protein sequence ID" value="SEK41512.1"/>
    <property type="molecule type" value="Genomic_DNA"/>
</dbReference>
<organism evidence="2 3">
    <name type="scientific">Pseudobutyrivibrio ruminis</name>
    <dbReference type="NCBI Taxonomy" id="46206"/>
    <lineage>
        <taxon>Bacteria</taxon>
        <taxon>Bacillati</taxon>
        <taxon>Bacillota</taxon>
        <taxon>Clostridia</taxon>
        <taxon>Lachnospirales</taxon>
        <taxon>Lachnospiraceae</taxon>
        <taxon>Pseudobutyrivibrio</taxon>
    </lineage>
</organism>
<keyword evidence="1" id="KW-0812">Transmembrane</keyword>
<protein>
    <submittedName>
        <fullName evidence="2">Uncharacterized protein</fullName>
    </submittedName>
</protein>
<evidence type="ECO:0000313" key="2">
    <source>
        <dbReference type="EMBL" id="SEK41512.1"/>
    </source>
</evidence>
<accession>A0A1H7GWT7</accession>
<dbReference type="AlphaFoldDB" id="A0A1H7GWT7"/>
<keyword evidence="1" id="KW-0472">Membrane</keyword>
<evidence type="ECO:0000256" key="1">
    <source>
        <dbReference type="SAM" id="Phobius"/>
    </source>
</evidence>
<feature type="transmembrane region" description="Helical" evidence="1">
    <location>
        <begin position="20"/>
        <end position="42"/>
    </location>
</feature>
<dbReference type="Proteomes" id="UP000182321">
    <property type="component" value="Unassembled WGS sequence"/>
</dbReference>
<keyword evidence="3" id="KW-1185">Reference proteome</keyword>
<gene>
    <name evidence="2" type="ORF">SAMN02910377_00792</name>
</gene>
<evidence type="ECO:0000313" key="3">
    <source>
        <dbReference type="Proteomes" id="UP000182321"/>
    </source>
</evidence>
<dbReference type="RefSeq" id="WP_081822054.1">
    <property type="nucleotide sequence ID" value="NZ_FNZX01000005.1"/>
</dbReference>
<sequence>MAKTRFGSLDGIHQIKQKNVAGSTMISAGLFLLIFILFLFAVSKASAGSVTEQRQSLSDAIDRAIIQCYVTEGRYPESFEYLQENYGIIYDDDRFRVDYVIYGSNMRPEVTIINLED</sequence>
<keyword evidence="1" id="KW-1133">Transmembrane helix</keyword>
<proteinExistence type="predicted"/>
<name>A0A1H7GWT7_9FIRM</name>
<reference evidence="3" key="1">
    <citation type="submission" date="2016-10" db="EMBL/GenBank/DDBJ databases">
        <authorList>
            <person name="Varghese N."/>
            <person name="Submissions S."/>
        </authorList>
    </citation>
    <scope>NUCLEOTIDE SEQUENCE [LARGE SCALE GENOMIC DNA]</scope>
    <source>
        <strain evidence="3">ACV-9</strain>
    </source>
</reference>